<dbReference type="RefSeq" id="WP_330928796.1">
    <property type="nucleotide sequence ID" value="NZ_CP119075.1"/>
</dbReference>
<reference evidence="3" key="1">
    <citation type="submission" date="2023-03" db="EMBL/GenBank/DDBJ databases">
        <title>Lomoglobus Profundus gen. nov., sp. nov., a novel member of the phylum Verrucomicrobia, isolated from deep-marine sediment of South China Sea.</title>
        <authorList>
            <person name="Ahmad T."/>
            <person name="Ishaq S.E."/>
            <person name="Wang F."/>
        </authorList>
    </citation>
    <scope>NUCLEOTIDE SEQUENCE</scope>
    <source>
        <strain evidence="3">LMO-M01</strain>
    </source>
</reference>
<proteinExistence type="predicted"/>
<feature type="domain" description="3-keto-alpha-glucoside-1,2-lyase/3-keto-2-hydroxy-glucal hydratase" evidence="2">
    <location>
        <begin position="21"/>
        <end position="211"/>
    </location>
</feature>
<evidence type="ECO:0000256" key="1">
    <source>
        <dbReference type="SAM" id="SignalP"/>
    </source>
</evidence>
<dbReference type="Proteomes" id="UP001218638">
    <property type="component" value="Chromosome"/>
</dbReference>
<sequence>MKRILFALSLLTAALTAAADDWVSLFNGEDLSGWRVHGGGATFVVEDGAIVGRNGPDHNTFLCTDRDYADFELEFEVKLISPLNSGVQIRSTFRPEERDGRMVERVYGPQIEIEGSPGESGYIFGERAGGWLTPADKLIPHDLFKAGEWNHYRIVAQGPRIQTWINGASVSDLTHPLIFAHHATGFIGLQVHQIEAEPATRKVAWRHIRVREVSGKPIQP</sequence>
<evidence type="ECO:0000259" key="2">
    <source>
        <dbReference type="Pfam" id="PF06439"/>
    </source>
</evidence>
<feature type="signal peptide" evidence="1">
    <location>
        <begin position="1"/>
        <end position="19"/>
    </location>
</feature>
<evidence type="ECO:0000313" key="3">
    <source>
        <dbReference type="EMBL" id="WED63172.1"/>
    </source>
</evidence>
<dbReference type="AlphaFoldDB" id="A0AAE9ZZ58"/>
<dbReference type="InterPro" id="IPR010496">
    <property type="entry name" value="AL/BT2_dom"/>
</dbReference>
<keyword evidence="1" id="KW-0732">Signal</keyword>
<accession>A0AAE9ZZ58</accession>
<dbReference type="GO" id="GO:0016787">
    <property type="term" value="F:hydrolase activity"/>
    <property type="evidence" value="ECO:0007669"/>
    <property type="project" value="InterPro"/>
</dbReference>
<feature type="chain" id="PRO_5041986961" evidence="1">
    <location>
        <begin position="20"/>
        <end position="220"/>
    </location>
</feature>
<evidence type="ECO:0000313" key="4">
    <source>
        <dbReference type="Proteomes" id="UP001218638"/>
    </source>
</evidence>
<dbReference type="KEGG" id="slom:PXH66_12610"/>
<gene>
    <name evidence="3" type="ORF">PXH66_12610</name>
</gene>
<keyword evidence="4" id="KW-1185">Reference proteome</keyword>
<dbReference type="Gene3D" id="2.60.120.560">
    <property type="entry name" value="Exo-inulinase, domain 1"/>
    <property type="match status" value="1"/>
</dbReference>
<dbReference type="Pfam" id="PF06439">
    <property type="entry name" value="3keto-disac_hyd"/>
    <property type="match status" value="1"/>
</dbReference>
<organism evidence="3 4">
    <name type="scientific">Synoicihabitans lomoniglobus</name>
    <dbReference type="NCBI Taxonomy" id="2909285"/>
    <lineage>
        <taxon>Bacteria</taxon>
        <taxon>Pseudomonadati</taxon>
        <taxon>Verrucomicrobiota</taxon>
        <taxon>Opitutia</taxon>
        <taxon>Opitutales</taxon>
        <taxon>Opitutaceae</taxon>
        <taxon>Synoicihabitans</taxon>
    </lineage>
</organism>
<name>A0AAE9ZZ58_9BACT</name>
<protein>
    <submittedName>
        <fullName evidence="3">DUF1080 domain-containing protein</fullName>
    </submittedName>
</protein>
<dbReference type="EMBL" id="CP119075">
    <property type="protein sequence ID" value="WED63172.1"/>
    <property type="molecule type" value="Genomic_DNA"/>
</dbReference>